<dbReference type="Gene3D" id="3.30.920.10">
    <property type="entry name" value="Frataxin/CyaY"/>
    <property type="match status" value="1"/>
</dbReference>
<comment type="similarity">
    <text evidence="1 4">Belongs to the frataxin family.</text>
</comment>
<accession>A0ABV2CP26</accession>
<dbReference type="PROSITE" id="PS01344">
    <property type="entry name" value="FRATAXIN_1"/>
    <property type="match status" value="1"/>
</dbReference>
<dbReference type="NCBIfam" id="TIGR03421">
    <property type="entry name" value="FeS_CyaY"/>
    <property type="match status" value="1"/>
</dbReference>
<dbReference type="InterPro" id="IPR047584">
    <property type="entry name" value="CyaY"/>
</dbReference>
<dbReference type="InterPro" id="IPR036524">
    <property type="entry name" value="Frataxin/CyaY_sf"/>
</dbReference>
<evidence type="ECO:0000313" key="5">
    <source>
        <dbReference type="EMBL" id="MET1489633.1"/>
    </source>
</evidence>
<evidence type="ECO:0000313" key="6">
    <source>
        <dbReference type="Proteomes" id="UP001548590"/>
    </source>
</evidence>
<keyword evidence="2 4" id="KW-0479">Metal-binding</keyword>
<protein>
    <recommendedName>
        <fullName evidence="4">Iron-sulfur cluster assembly protein CyaY</fullName>
    </recommendedName>
</protein>
<keyword evidence="6" id="KW-1185">Reference proteome</keyword>
<dbReference type="PROSITE" id="PS50810">
    <property type="entry name" value="FRATAXIN_2"/>
    <property type="match status" value="1"/>
</dbReference>
<comment type="function">
    <text evidence="4">Involved in iron-sulfur (Fe-S) cluster assembly. May act as a regulator of Fe-S biogenesis.</text>
</comment>
<dbReference type="SMART" id="SM01219">
    <property type="entry name" value="Frataxin_Cyay"/>
    <property type="match status" value="1"/>
</dbReference>
<keyword evidence="3 4" id="KW-0408">Iron</keyword>
<dbReference type="SUPFAM" id="SSF55387">
    <property type="entry name" value="Frataxin/Nqo15-like"/>
    <property type="match status" value="1"/>
</dbReference>
<dbReference type="InterPro" id="IPR002908">
    <property type="entry name" value="Frataxin/CyaY"/>
</dbReference>
<name>A0ABV2CP26_9RHOO</name>
<dbReference type="InterPro" id="IPR020895">
    <property type="entry name" value="Frataxin_CS"/>
</dbReference>
<sequence length="110" mass="12158">MDEAAFLEQAEEMLVCIEDLIGRAIDEQDLDLDLELQAGGILKLEFDNGSQIIINKHAAAREIWIAARSGGFHFRPEGDDWIGTRDGRPLLAVLEEAMTQQAGKPVVLAR</sequence>
<comment type="caution">
    <text evidence="5">The sequence shown here is derived from an EMBL/GenBank/DDBJ whole genome shotgun (WGS) entry which is preliminary data.</text>
</comment>
<dbReference type="Proteomes" id="UP001548590">
    <property type="component" value="Unassembled WGS sequence"/>
</dbReference>
<dbReference type="EMBL" id="JBEWLZ010000003">
    <property type="protein sequence ID" value="MET1489633.1"/>
    <property type="molecule type" value="Genomic_DNA"/>
</dbReference>
<proteinExistence type="inferred from homology"/>
<evidence type="ECO:0000256" key="4">
    <source>
        <dbReference type="HAMAP-Rule" id="MF_00142"/>
    </source>
</evidence>
<evidence type="ECO:0000256" key="2">
    <source>
        <dbReference type="ARBA" id="ARBA00022723"/>
    </source>
</evidence>
<reference evidence="5 6" key="1">
    <citation type="submission" date="2024-07" db="EMBL/GenBank/DDBJ databases">
        <title>Uliginosibacterium paludis KCTC:42655.</title>
        <authorList>
            <person name="Kim M.K."/>
        </authorList>
    </citation>
    <scope>NUCLEOTIDE SEQUENCE [LARGE SCALE GENOMIC DNA]</scope>
    <source>
        <strain evidence="5 6">KCTC 42655</strain>
    </source>
</reference>
<gene>
    <name evidence="4 5" type="primary">cyaY</name>
    <name evidence="5" type="ORF">ABVT11_07320</name>
</gene>
<evidence type="ECO:0000256" key="3">
    <source>
        <dbReference type="ARBA" id="ARBA00023004"/>
    </source>
</evidence>
<organism evidence="5 6">
    <name type="scientific">Uliginosibacterium paludis</name>
    <dbReference type="NCBI Taxonomy" id="1615952"/>
    <lineage>
        <taxon>Bacteria</taxon>
        <taxon>Pseudomonadati</taxon>
        <taxon>Pseudomonadota</taxon>
        <taxon>Betaproteobacteria</taxon>
        <taxon>Rhodocyclales</taxon>
        <taxon>Zoogloeaceae</taxon>
        <taxon>Uliginosibacterium</taxon>
    </lineage>
</organism>
<dbReference type="Pfam" id="PF01491">
    <property type="entry name" value="Frataxin_Cyay"/>
    <property type="match status" value="1"/>
</dbReference>
<dbReference type="PANTHER" id="PTHR16821">
    <property type="entry name" value="FRATAXIN"/>
    <property type="match status" value="1"/>
</dbReference>
<dbReference type="HAMAP" id="MF_00142">
    <property type="entry name" value="CyaY"/>
    <property type="match status" value="1"/>
</dbReference>
<dbReference type="RefSeq" id="WP_345925120.1">
    <property type="nucleotide sequence ID" value="NZ_JBDIVF010000002.1"/>
</dbReference>
<dbReference type="PANTHER" id="PTHR16821:SF2">
    <property type="entry name" value="FRATAXIN, MITOCHONDRIAL"/>
    <property type="match status" value="1"/>
</dbReference>
<evidence type="ECO:0000256" key="1">
    <source>
        <dbReference type="ARBA" id="ARBA00008183"/>
    </source>
</evidence>